<dbReference type="RefSeq" id="WP_380095896.1">
    <property type="nucleotide sequence ID" value="NZ_JBHRYD010000001.1"/>
</dbReference>
<name>A0ABV7WYN3_9HYPH</name>
<accession>A0ABV7WYN3</accession>
<organism evidence="1 2">
    <name type="scientific">Devosia honganensis</name>
    <dbReference type="NCBI Taxonomy" id="1610527"/>
    <lineage>
        <taxon>Bacteria</taxon>
        <taxon>Pseudomonadati</taxon>
        <taxon>Pseudomonadota</taxon>
        <taxon>Alphaproteobacteria</taxon>
        <taxon>Hyphomicrobiales</taxon>
        <taxon>Devosiaceae</taxon>
        <taxon>Devosia</taxon>
    </lineage>
</organism>
<evidence type="ECO:0000313" key="1">
    <source>
        <dbReference type="EMBL" id="MFC3703565.1"/>
    </source>
</evidence>
<dbReference type="Gene3D" id="3.40.50.1000">
    <property type="entry name" value="HAD superfamily/HAD-like"/>
    <property type="match status" value="1"/>
</dbReference>
<sequence length="51" mass="5528">MGPDAAIMLGDQLDTDILAGQRAGVRSVFVETGVPLNPKSTVRTDYLLRRL</sequence>
<keyword evidence="2" id="KW-1185">Reference proteome</keyword>
<comment type="caution">
    <text evidence="1">The sequence shown here is derived from an EMBL/GenBank/DDBJ whole genome shotgun (WGS) entry which is preliminary data.</text>
</comment>
<dbReference type="EMBL" id="JBHRYD010000001">
    <property type="protein sequence ID" value="MFC3703565.1"/>
    <property type="molecule type" value="Genomic_DNA"/>
</dbReference>
<dbReference type="InterPro" id="IPR036412">
    <property type="entry name" value="HAD-like_sf"/>
</dbReference>
<dbReference type="SUPFAM" id="SSF56784">
    <property type="entry name" value="HAD-like"/>
    <property type="match status" value="1"/>
</dbReference>
<evidence type="ECO:0000313" key="2">
    <source>
        <dbReference type="Proteomes" id="UP001595613"/>
    </source>
</evidence>
<dbReference type="InterPro" id="IPR023214">
    <property type="entry name" value="HAD_sf"/>
</dbReference>
<dbReference type="Pfam" id="PF13242">
    <property type="entry name" value="Hydrolase_like"/>
    <property type="match status" value="1"/>
</dbReference>
<dbReference type="Proteomes" id="UP001595613">
    <property type="component" value="Unassembled WGS sequence"/>
</dbReference>
<protein>
    <submittedName>
        <fullName evidence="1">HAD hydrolase-like protein</fullName>
    </submittedName>
</protein>
<gene>
    <name evidence="1" type="ORF">ACFOOL_02195</name>
</gene>
<reference evidence="2" key="1">
    <citation type="journal article" date="2019" name="Int. J. Syst. Evol. Microbiol.">
        <title>The Global Catalogue of Microorganisms (GCM) 10K type strain sequencing project: providing services to taxonomists for standard genome sequencing and annotation.</title>
        <authorList>
            <consortium name="The Broad Institute Genomics Platform"/>
            <consortium name="The Broad Institute Genome Sequencing Center for Infectious Disease"/>
            <person name="Wu L."/>
            <person name="Ma J."/>
        </authorList>
    </citation>
    <scope>NUCLEOTIDE SEQUENCE [LARGE SCALE GENOMIC DNA]</scope>
    <source>
        <strain evidence="2">KCTC 42281</strain>
    </source>
</reference>
<proteinExistence type="predicted"/>